<accession>A0A382PS11</accession>
<evidence type="ECO:0000259" key="1">
    <source>
        <dbReference type="Pfam" id="PF16798"/>
    </source>
</evidence>
<feature type="non-terminal residue" evidence="2">
    <location>
        <position position="80"/>
    </location>
</feature>
<feature type="domain" description="DUF5069" evidence="1">
    <location>
        <begin position="5"/>
        <end position="78"/>
    </location>
</feature>
<gene>
    <name evidence="2" type="ORF">METZ01_LOCUS328511</name>
</gene>
<dbReference type="EMBL" id="UINC01109085">
    <property type="protein sequence ID" value="SVC75657.1"/>
    <property type="molecule type" value="Genomic_DNA"/>
</dbReference>
<feature type="non-terminal residue" evidence="2">
    <location>
        <position position="1"/>
    </location>
</feature>
<dbReference type="InterPro" id="IPR031849">
    <property type="entry name" value="DUF5069"/>
</dbReference>
<protein>
    <recommendedName>
        <fullName evidence="1">DUF5069 domain-containing protein</fullName>
    </recommendedName>
</protein>
<reference evidence="2" key="1">
    <citation type="submission" date="2018-05" db="EMBL/GenBank/DDBJ databases">
        <authorList>
            <person name="Lanie J.A."/>
            <person name="Ng W.-L."/>
            <person name="Kazmierczak K.M."/>
            <person name="Andrzejewski T.M."/>
            <person name="Davidsen T.M."/>
            <person name="Wayne K.J."/>
            <person name="Tettelin H."/>
            <person name="Glass J.I."/>
            <person name="Rusch D."/>
            <person name="Podicherti R."/>
            <person name="Tsui H.-C.T."/>
            <person name="Winkler M.E."/>
        </authorList>
    </citation>
    <scope>NUCLEOTIDE SEQUENCE</scope>
</reference>
<proteinExistence type="predicted"/>
<name>A0A382PS11_9ZZZZ</name>
<organism evidence="2">
    <name type="scientific">marine metagenome</name>
    <dbReference type="NCBI Taxonomy" id="408172"/>
    <lineage>
        <taxon>unclassified sequences</taxon>
        <taxon>metagenomes</taxon>
        <taxon>ecological metagenomes</taxon>
    </lineage>
</organism>
<sequence>VDLTKNFPRSPYEKVDGYMMLGRTIDKAHATLQGLLGEYMYDCPLDKRLFGFLGISAPQLLELVENSENDEDVVDSLKTI</sequence>
<dbReference type="Pfam" id="PF16798">
    <property type="entry name" value="DUF5069"/>
    <property type="match status" value="1"/>
</dbReference>
<evidence type="ECO:0000313" key="2">
    <source>
        <dbReference type="EMBL" id="SVC75657.1"/>
    </source>
</evidence>
<dbReference type="AlphaFoldDB" id="A0A382PS11"/>